<accession>A0A8J4R1T1</accession>
<dbReference type="InterPro" id="IPR056778">
    <property type="entry name" value="UPF0261_C"/>
</dbReference>
<sequence>MKGNGEKGERLTGGVTAQRKIHEHNKQVSLMRTMPDENKGFAEFIANKLYKSSSKICVCLPQKGFSALDVQGMPFYDLEATTTLINEPQRLIQTNEDRQDHYCLLTRACLIGAKAAEVSHAELELFRYGCYR</sequence>
<evidence type="ECO:0000313" key="3">
    <source>
        <dbReference type="Proteomes" id="UP000737018"/>
    </source>
</evidence>
<keyword evidence="3" id="KW-1185">Reference proteome</keyword>
<dbReference type="Pfam" id="PF23189">
    <property type="entry name" value="UPF0261_C"/>
    <property type="match status" value="1"/>
</dbReference>
<dbReference type="OrthoDB" id="1726557at2759"/>
<dbReference type="PANTHER" id="PTHR31862:SF1">
    <property type="entry name" value="UPF0261 DOMAIN PROTEIN (AFU_ORTHOLOGUE AFUA_1G10120)"/>
    <property type="match status" value="1"/>
</dbReference>
<organism evidence="2 3">
    <name type="scientific">Castanea mollissima</name>
    <name type="common">Chinese chestnut</name>
    <dbReference type="NCBI Taxonomy" id="60419"/>
    <lineage>
        <taxon>Eukaryota</taxon>
        <taxon>Viridiplantae</taxon>
        <taxon>Streptophyta</taxon>
        <taxon>Embryophyta</taxon>
        <taxon>Tracheophyta</taxon>
        <taxon>Spermatophyta</taxon>
        <taxon>Magnoliopsida</taxon>
        <taxon>eudicotyledons</taxon>
        <taxon>Gunneridae</taxon>
        <taxon>Pentapetalae</taxon>
        <taxon>rosids</taxon>
        <taxon>fabids</taxon>
        <taxon>Fagales</taxon>
        <taxon>Fagaceae</taxon>
        <taxon>Castanea</taxon>
    </lineage>
</organism>
<reference evidence="2" key="1">
    <citation type="submission" date="2020-03" db="EMBL/GenBank/DDBJ databases">
        <title>Castanea mollissima Vanexum genome sequencing.</title>
        <authorList>
            <person name="Staton M."/>
        </authorList>
    </citation>
    <scope>NUCLEOTIDE SEQUENCE</scope>
    <source>
        <tissue evidence="2">Leaf</tissue>
    </source>
</reference>
<protein>
    <recommendedName>
        <fullName evidence="1">UPF0261 domain-containing protein</fullName>
    </recommendedName>
</protein>
<dbReference type="PANTHER" id="PTHR31862">
    <property type="entry name" value="UPF0261 DOMAIN PROTEIN (AFU_ORTHOLOGUE AFUA_1G10120)"/>
    <property type="match status" value="1"/>
</dbReference>
<dbReference type="InterPro" id="IPR051353">
    <property type="entry name" value="Tobamovirus_resist_UPF0261"/>
</dbReference>
<dbReference type="EMBL" id="JRKL02001414">
    <property type="protein sequence ID" value="KAF3964131.1"/>
    <property type="molecule type" value="Genomic_DNA"/>
</dbReference>
<feature type="domain" description="UPF0261" evidence="1">
    <location>
        <begin position="17"/>
        <end position="95"/>
    </location>
</feature>
<name>A0A8J4R1T1_9ROSI</name>
<evidence type="ECO:0000313" key="2">
    <source>
        <dbReference type="EMBL" id="KAF3964131.1"/>
    </source>
</evidence>
<gene>
    <name evidence="2" type="ORF">CMV_011552</name>
</gene>
<dbReference type="Gene3D" id="3.40.50.12030">
    <property type="entry name" value="Uncharacterised protein family UPF0261, NC domain"/>
    <property type="match status" value="1"/>
</dbReference>
<evidence type="ECO:0000259" key="1">
    <source>
        <dbReference type="Pfam" id="PF23189"/>
    </source>
</evidence>
<proteinExistence type="predicted"/>
<dbReference type="AlphaFoldDB" id="A0A8J4R1T1"/>
<dbReference type="Proteomes" id="UP000737018">
    <property type="component" value="Unassembled WGS sequence"/>
</dbReference>
<comment type="caution">
    <text evidence="2">The sequence shown here is derived from an EMBL/GenBank/DDBJ whole genome shotgun (WGS) entry which is preliminary data.</text>
</comment>